<protein>
    <submittedName>
        <fullName evidence="2">Uncharacterized protein</fullName>
    </submittedName>
</protein>
<evidence type="ECO:0000313" key="3">
    <source>
        <dbReference type="Proteomes" id="UP001162030"/>
    </source>
</evidence>
<gene>
    <name evidence="2" type="ORF">MSZNOR_2048</name>
</gene>
<evidence type="ECO:0000313" key="2">
    <source>
        <dbReference type="EMBL" id="CAI8825688.1"/>
    </source>
</evidence>
<accession>A0ABN8X219</accession>
<keyword evidence="3" id="KW-1185">Reference proteome</keyword>
<dbReference type="EMBL" id="OX458333">
    <property type="protein sequence ID" value="CAI8825688.1"/>
    <property type="molecule type" value="Genomic_DNA"/>
</dbReference>
<dbReference type="Proteomes" id="UP001162030">
    <property type="component" value="Chromosome"/>
</dbReference>
<keyword evidence="1" id="KW-1133">Transmembrane helix</keyword>
<keyword evidence="1" id="KW-0812">Transmembrane</keyword>
<reference evidence="2 3" key="1">
    <citation type="submission" date="2023-03" db="EMBL/GenBank/DDBJ databases">
        <authorList>
            <person name="Pearce D."/>
        </authorList>
    </citation>
    <scope>NUCLEOTIDE SEQUENCE [LARGE SCALE GENOMIC DNA]</scope>
    <source>
        <strain evidence="2">Msz</strain>
    </source>
</reference>
<evidence type="ECO:0000256" key="1">
    <source>
        <dbReference type="SAM" id="Phobius"/>
    </source>
</evidence>
<organism evidence="2 3">
    <name type="scientific">Methylocaldum szegediense</name>
    <dbReference type="NCBI Taxonomy" id="73780"/>
    <lineage>
        <taxon>Bacteria</taxon>
        <taxon>Pseudomonadati</taxon>
        <taxon>Pseudomonadota</taxon>
        <taxon>Gammaproteobacteria</taxon>
        <taxon>Methylococcales</taxon>
        <taxon>Methylococcaceae</taxon>
        <taxon>Methylocaldum</taxon>
    </lineage>
</organism>
<dbReference type="RefSeq" id="WP_235726701.1">
    <property type="nucleotide sequence ID" value="NZ_OX458333.1"/>
</dbReference>
<keyword evidence="1" id="KW-0472">Membrane</keyword>
<name>A0ABN8X219_9GAMM</name>
<feature type="transmembrane region" description="Helical" evidence="1">
    <location>
        <begin position="41"/>
        <end position="64"/>
    </location>
</feature>
<proteinExistence type="predicted"/>
<sequence>MAFVETARTVIPLNAFPNPSPVTVIMQRGCSSIYGPRRAALLIRLAFLFVSAAGLSGCLSPMALDHLAIAYNESSADVMSKQLLLNIARARFNHPIYFSGISNIAATLDFQANAGATPPFTGNNGTTLMPIFGGSVSENPTISIVPMEGEQFTQRLLTPISEDKLALLLRQNIDVDLLLRLVALEFRTHGEQAVYHNRPRNRRDYAAFRRIVLHLSSIQDRDQLYAEPLILERHWTLPVEAVSGKAFRDLEQEYSITLDPNKPIYHLTKRIVGRTVLTNYDPLLLRNEERIQLNEEAEKNAPNDLLVDVRPGYPGGEFPLHGKFRLRSFSNILYFIGRTLAAEPEWDVPKDPRTPPVAENPVSVLEITESSRPPSDADVVVNYRGRYYAVRPSCGSAWNQTAFRVLSQIFQMTVTELPKPGVPSITIAK</sequence>